<evidence type="ECO:0000313" key="6">
    <source>
        <dbReference type="Proteomes" id="UP001055439"/>
    </source>
</evidence>
<reference evidence="5" key="1">
    <citation type="submission" date="2022-05" db="EMBL/GenBank/DDBJ databases">
        <title>The Musa troglodytarum L. genome provides insights into the mechanism of non-climacteric behaviour and enrichment of carotenoids.</title>
        <authorList>
            <person name="Wang J."/>
        </authorList>
    </citation>
    <scope>NUCLEOTIDE SEQUENCE</scope>
    <source>
        <tissue evidence="5">Leaf</tissue>
    </source>
</reference>
<dbReference type="EMBL" id="CP097508">
    <property type="protein sequence ID" value="URE12042.1"/>
    <property type="molecule type" value="Genomic_DNA"/>
</dbReference>
<evidence type="ECO:0000256" key="1">
    <source>
        <dbReference type="ARBA" id="ARBA00022741"/>
    </source>
</evidence>
<dbReference type="InterPro" id="IPR017998">
    <property type="entry name" value="Chaperone_TCP-1"/>
</dbReference>
<name>A0A9E7GGV9_9LILI</name>
<dbReference type="PANTHER" id="PTHR11353">
    <property type="entry name" value="CHAPERONIN"/>
    <property type="match status" value="1"/>
</dbReference>
<protein>
    <submittedName>
        <fullName evidence="5">T-complex protein 1 subunit</fullName>
    </submittedName>
</protein>
<proteinExistence type="predicted"/>
<keyword evidence="6" id="KW-1185">Reference proteome</keyword>
<gene>
    <name evidence="5" type="ORF">MUK42_22533</name>
</gene>
<keyword evidence="2" id="KW-0067">ATP-binding</keyword>
<sequence length="160" mass="17254">RTGPSPSPLKGRGGAPWRSSAPKCSLGFLPIVVTFSQAARIRDLWFLPSFLAPSLFFFLAVSVSPGERKMSFGMLAYGLQAMLKGGQKHLPGLDETVLRNFDSCKQLSYITRTSLGPNGKNRTNDAATIADELEVQHPVAKILVLAGKAQQEEIGDRAAP</sequence>
<keyword evidence="4" id="KW-1133">Transmembrane helix</keyword>
<keyword evidence="3" id="KW-0143">Chaperone</keyword>
<keyword evidence="4" id="KW-0472">Membrane</keyword>
<evidence type="ECO:0000256" key="3">
    <source>
        <dbReference type="ARBA" id="ARBA00023186"/>
    </source>
</evidence>
<dbReference type="GO" id="GO:0140662">
    <property type="term" value="F:ATP-dependent protein folding chaperone"/>
    <property type="evidence" value="ECO:0007669"/>
    <property type="project" value="InterPro"/>
</dbReference>
<dbReference type="OrthoDB" id="1671882at2759"/>
<accession>A0A9E7GGV9</accession>
<feature type="transmembrane region" description="Helical" evidence="4">
    <location>
        <begin position="45"/>
        <end position="64"/>
    </location>
</feature>
<dbReference type="Proteomes" id="UP001055439">
    <property type="component" value="Chromosome 6"/>
</dbReference>
<dbReference type="InterPro" id="IPR027413">
    <property type="entry name" value="GROEL-like_equatorial_sf"/>
</dbReference>
<evidence type="ECO:0000256" key="4">
    <source>
        <dbReference type="SAM" id="Phobius"/>
    </source>
</evidence>
<dbReference type="AlphaFoldDB" id="A0A9E7GGV9"/>
<evidence type="ECO:0000313" key="5">
    <source>
        <dbReference type="EMBL" id="URE12042.1"/>
    </source>
</evidence>
<organism evidence="5 6">
    <name type="scientific">Musa troglodytarum</name>
    <name type="common">fe'i banana</name>
    <dbReference type="NCBI Taxonomy" id="320322"/>
    <lineage>
        <taxon>Eukaryota</taxon>
        <taxon>Viridiplantae</taxon>
        <taxon>Streptophyta</taxon>
        <taxon>Embryophyta</taxon>
        <taxon>Tracheophyta</taxon>
        <taxon>Spermatophyta</taxon>
        <taxon>Magnoliopsida</taxon>
        <taxon>Liliopsida</taxon>
        <taxon>Zingiberales</taxon>
        <taxon>Musaceae</taxon>
        <taxon>Musa</taxon>
    </lineage>
</organism>
<dbReference type="SUPFAM" id="SSF48592">
    <property type="entry name" value="GroEL equatorial domain-like"/>
    <property type="match status" value="1"/>
</dbReference>
<keyword evidence="4" id="KW-0812">Transmembrane</keyword>
<dbReference type="InterPro" id="IPR002423">
    <property type="entry name" value="Cpn60/GroEL/TCP-1"/>
</dbReference>
<dbReference type="Pfam" id="PF00118">
    <property type="entry name" value="Cpn60_TCP1"/>
    <property type="match status" value="1"/>
</dbReference>
<keyword evidence="1" id="KW-0547">Nucleotide-binding</keyword>
<dbReference type="GO" id="GO:0005524">
    <property type="term" value="F:ATP binding"/>
    <property type="evidence" value="ECO:0007669"/>
    <property type="project" value="UniProtKB-KW"/>
</dbReference>
<evidence type="ECO:0000256" key="2">
    <source>
        <dbReference type="ARBA" id="ARBA00022840"/>
    </source>
</evidence>
<dbReference type="Gene3D" id="1.10.560.10">
    <property type="entry name" value="GroEL-like equatorial domain"/>
    <property type="match status" value="1"/>
</dbReference>
<dbReference type="EMBL" id="CP097508">
    <property type="protein sequence ID" value="URE12043.1"/>
    <property type="molecule type" value="Genomic_DNA"/>
</dbReference>
<feature type="non-terminal residue" evidence="5">
    <location>
        <position position="1"/>
    </location>
</feature>